<evidence type="ECO:0000313" key="1">
    <source>
        <dbReference type="EMBL" id="KAH6935873.1"/>
    </source>
</evidence>
<protein>
    <submittedName>
        <fullName evidence="1">Uncharacterized protein</fullName>
    </submittedName>
</protein>
<proteinExistence type="predicted"/>
<organism evidence="1 2">
    <name type="scientific">Hyalomma asiaticum</name>
    <name type="common">Tick</name>
    <dbReference type="NCBI Taxonomy" id="266040"/>
    <lineage>
        <taxon>Eukaryota</taxon>
        <taxon>Metazoa</taxon>
        <taxon>Ecdysozoa</taxon>
        <taxon>Arthropoda</taxon>
        <taxon>Chelicerata</taxon>
        <taxon>Arachnida</taxon>
        <taxon>Acari</taxon>
        <taxon>Parasitiformes</taxon>
        <taxon>Ixodida</taxon>
        <taxon>Ixodoidea</taxon>
        <taxon>Ixodidae</taxon>
        <taxon>Hyalomminae</taxon>
        <taxon>Hyalomma</taxon>
    </lineage>
</organism>
<reference evidence="1" key="1">
    <citation type="submission" date="2020-05" db="EMBL/GenBank/DDBJ databases">
        <title>Large-scale comparative analyses of tick genomes elucidate their genetic diversity and vector capacities.</title>
        <authorList>
            <person name="Jia N."/>
            <person name="Wang J."/>
            <person name="Shi W."/>
            <person name="Du L."/>
            <person name="Sun Y."/>
            <person name="Zhan W."/>
            <person name="Jiang J."/>
            <person name="Wang Q."/>
            <person name="Zhang B."/>
            <person name="Ji P."/>
            <person name="Sakyi L.B."/>
            <person name="Cui X."/>
            <person name="Yuan T."/>
            <person name="Jiang B."/>
            <person name="Yang W."/>
            <person name="Lam T.T.-Y."/>
            <person name="Chang Q."/>
            <person name="Ding S."/>
            <person name="Wang X."/>
            <person name="Zhu J."/>
            <person name="Ruan X."/>
            <person name="Zhao L."/>
            <person name="Wei J."/>
            <person name="Que T."/>
            <person name="Du C."/>
            <person name="Cheng J."/>
            <person name="Dai P."/>
            <person name="Han X."/>
            <person name="Huang E."/>
            <person name="Gao Y."/>
            <person name="Liu J."/>
            <person name="Shao H."/>
            <person name="Ye R."/>
            <person name="Li L."/>
            <person name="Wei W."/>
            <person name="Wang X."/>
            <person name="Wang C."/>
            <person name="Yang T."/>
            <person name="Huo Q."/>
            <person name="Li W."/>
            <person name="Guo W."/>
            <person name="Chen H."/>
            <person name="Zhou L."/>
            <person name="Ni X."/>
            <person name="Tian J."/>
            <person name="Zhou Y."/>
            <person name="Sheng Y."/>
            <person name="Liu T."/>
            <person name="Pan Y."/>
            <person name="Xia L."/>
            <person name="Li J."/>
            <person name="Zhao F."/>
            <person name="Cao W."/>
        </authorList>
    </citation>
    <scope>NUCLEOTIDE SEQUENCE</scope>
    <source>
        <strain evidence="1">Hyas-2018</strain>
    </source>
</reference>
<accession>A0ACB7SMC7</accession>
<keyword evidence="2" id="KW-1185">Reference proteome</keyword>
<comment type="caution">
    <text evidence="1">The sequence shown here is derived from an EMBL/GenBank/DDBJ whole genome shotgun (WGS) entry which is preliminary data.</text>
</comment>
<dbReference type="EMBL" id="CM023483">
    <property type="protein sequence ID" value="KAH6935873.1"/>
    <property type="molecule type" value="Genomic_DNA"/>
</dbReference>
<gene>
    <name evidence="1" type="ORF">HPB50_011315</name>
</gene>
<evidence type="ECO:0000313" key="2">
    <source>
        <dbReference type="Proteomes" id="UP000821845"/>
    </source>
</evidence>
<sequence>MTGEALAETARDQSDDSKPWEDDSARTLPSAKEVPDAIDHLRRAVASLDDDGTALCSLMSYERWNQRFSISVRKATNESQKTPDDYAEGAHAFRSSVNELRLHRGYTPFNMANMDQTMVRMDCLASRTNDIIGESSVRITNTGCARRGFSFTDCLCIGPQTPGLRHFEGAERQGSNQGFYEASYATNVHATVPKNGWMSSDKFQEWLSRVWGPNTDDVRWLLGLEQAPIHKTQAARNALEERETDVIYVPAGCTSILQPADVYWNRPFKANLRRSWEERRAEKNPKGNL</sequence>
<dbReference type="Proteomes" id="UP000821845">
    <property type="component" value="Chromosome 3"/>
</dbReference>
<name>A0ACB7SMC7_HYAAI</name>